<keyword evidence="2" id="KW-1133">Transmembrane helix</keyword>
<feature type="coiled-coil region" evidence="1">
    <location>
        <begin position="39"/>
        <end position="76"/>
    </location>
</feature>
<feature type="transmembrane region" description="Helical" evidence="2">
    <location>
        <begin position="6"/>
        <end position="23"/>
    </location>
</feature>
<organism evidence="3 4">
    <name type="scientific">Aquimarina hainanensis</name>
    <dbReference type="NCBI Taxonomy" id="1578017"/>
    <lineage>
        <taxon>Bacteria</taxon>
        <taxon>Pseudomonadati</taxon>
        <taxon>Bacteroidota</taxon>
        <taxon>Flavobacteriia</taxon>
        <taxon>Flavobacteriales</taxon>
        <taxon>Flavobacteriaceae</taxon>
        <taxon>Aquimarina</taxon>
    </lineage>
</organism>
<evidence type="ECO:0000313" key="3">
    <source>
        <dbReference type="EMBL" id="MFD2593608.1"/>
    </source>
</evidence>
<dbReference type="Gene3D" id="6.10.250.3150">
    <property type="match status" value="1"/>
</dbReference>
<dbReference type="RefSeq" id="WP_378253932.1">
    <property type="nucleotide sequence ID" value="NZ_JBHSJV010000001.1"/>
</dbReference>
<keyword evidence="4" id="KW-1185">Reference proteome</keyword>
<dbReference type="EMBL" id="JBHULX010000048">
    <property type="protein sequence ID" value="MFD2593608.1"/>
    <property type="molecule type" value="Genomic_DNA"/>
</dbReference>
<keyword evidence="1" id="KW-0175">Coiled coil</keyword>
<reference evidence="4" key="1">
    <citation type="journal article" date="2019" name="Int. J. Syst. Evol. Microbiol.">
        <title>The Global Catalogue of Microorganisms (GCM) 10K type strain sequencing project: providing services to taxonomists for standard genome sequencing and annotation.</title>
        <authorList>
            <consortium name="The Broad Institute Genomics Platform"/>
            <consortium name="The Broad Institute Genome Sequencing Center for Infectious Disease"/>
            <person name="Wu L."/>
            <person name="Ma J."/>
        </authorList>
    </citation>
    <scope>NUCLEOTIDE SEQUENCE [LARGE SCALE GENOMIC DNA]</scope>
    <source>
        <strain evidence="4">KCTC 42423</strain>
    </source>
</reference>
<keyword evidence="2" id="KW-0472">Membrane</keyword>
<keyword evidence="2" id="KW-0812">Transmembrane</keyword>
<protein>
    <submittedName>
        <fullName evidence="3">Uncharacterized protein</fullName>
    </submittedName>
</protein>
<proteinExistence type="predicted"/>
<evidence type="ECO:0000256" key="2">
    <source>
        <dbReference type="SAM" id="Phobius"/>
    </source>
</evidence>
<comment type="caution">
    <text evidence="3">The sequence shown here is derived from an EMBL/GenBank/DDBJ whole genome shotgun (WGS) entry which is preliminary data.</text>
</comment>
<accession>A0ABW5NE41</accession>
<sequence>MEILTFIAAIISLFGGLVTKIARDREKRKEQPRTIEKQIEDLDSVSKSLENLKDFIEEQKNSLKDNERTIQELESEKEKLKPIVETQKATVEAILKAHSTSQKRARWFDYLMGFFIGVASSAIVSLVFYYFQNGK</sequence>
<gene>
    <name evidence="3" type="ORF">ACFSTE_22410</name>
</gene>
<dbReference type="Proteomes" id="UP001597459">
    <property type="component" value="Unassembled WGS sequence"/>
</dbReference>
<feature type="transmembrane region" description="Helical" evidence="2">
    <location>
        <begin position="110"/>
        <end position="131"/>
    </location>
</feature>
<evidence type="ECO:0000313" key="4">
    <source>
        <dbReference type="Proteomes" id="UP001597459"/>
    </source>
</evidence>
<name>A0ABW5NE41_9FLAO</name>
<evidence type="ECO:0000256" key="1">
    <source>
        <dbReference type="SAM" id="Coils"/>
    </source>
</evidence>